<feature type="compositionally biased region" description="Low complexity" evidence="1">
    <location>
        <begin position="647"/>
        <end position="663"/>
    </location>
</feature>
<feature type="region of interest" description="Disordered" evidence="1">
    <location>
        <begin position="629"/>
        <end position="677"/>
    </location>
</feature>
<feature type="signal peptide" evidence="3">
    <location>
        <begin position="1"/>
        <end position="27"/>
    </location>
</feature>
<dbReference type="OMA" id="CEIKAND"/>
<reference evidence="6" key="1">
    <citation type="submission" date="2025-08" db="UniProtKB">
        <authorList>
            <consortium name="RefSeq"/>
        </authorList>
    </citation>
    <scope>IDENTIFICATION</scope>
</reference>
<dbReference type="PROSITE" id="PS50835">
    <property type="entry name" value="IG_LIKE"/>
    <property type="match status" value="1"/>
</dbReference>
<name>A0A9W3ANY3_BIOGL</name>
<dbReference type="AlphaFoldDB" id="A0A9W3ANY3"/>
<feature type="compositionally biased region" description="Polar residues" evidence="1">
    <location>
        <begin position="664"/>
        <end position="677"/>
    </location>
</feature>
<protein>
    <submittedName>
        <fullName evidence="6">Uncharacterized protein LOC106057540</fullName>
    </submittedName>
</protein>
<dbReference type="RefSeq" id="XP_055888951.1">
    <property type="nucleotide sequence ID" value="XM_056032976.1"/>
</dbReference>
<evidence type="ECO:0000256" key="1">
    <source>
        <dbReference type="SAM" id="MobiDB-lite"/>
    </source>
</evidence>
<dbReference type="InterPro" id="IPR007110">
    <property type="entry name" value="Ig-like_dom"/>
</dbReference>
<dbReference type="OrthoDB" id="6156577at2759"/>
<feature type="domain" description="Ig-like" evidence="4">
    <location>
        <begin position="236"/>
        <end position="322"/>
    </location>
</feature>
<keyword evidence="2" id="KW-0812">Transmembrane</keyword>
<evidence type="ECO:0000313" key="6">
    <source>
        <dbReference type="RefSeq" id="XP_055888951.1"/>
    </source>
</evidence>
<evidence type="ECO:0000259" key="4">
    <source>
        <dbReference type="PROSITE" id="PS50835"/>
    </source>
</evidence>
<feature type="transmembrane region" description="Helical" evidence="2">
    <location>
        <begin position="539"/>
        <end position="564"/>
    </location>
</feature>
<evidence type="ECO:0000256" key="3">
    <source>
        <dbReference type="SAM" id="SignalP"/>
    </source>
</evidence>
<accession>A0A9W3ANY3</accession>
<evidence type="ECO:0000313" key="5">
    <source>
        <dbReference type="Proteomes" id="UP001165740"/>
    </source>
</evidence>
<proteinExistence type="predicted"/>
<evidence type="ECO:0000256" key="2">
    <source>
        <dbReference type="SAM" id="Phobius"/>
    </source>
</evidence>
<keyword evidence="3" id="KW-0732">Signal</keyword>
<dbReference type="GeneID" id="106057540"/>
<feature type="chain" id="PRO_5040788361" evidence="3">
    <location>
        <begin position="28"/>
        <end position="677"/>
    </location>
</feature>
<organism evidence="5 6">
    <name type="scientific">Biomphalaria glabrata</name>
    <name type="common">Bloodfluke planorb</name>
    <name type="synonym">Freshwater snail</name>
    <dbReference type="NCBI Taxonomy" id="6526"/>
    <lineage>
        <taxon>Eukaryota</taxon>
        <taxon>Metazoa</taxon>
        <taxon>Spiralia</taxon>
        <taxon>Lophotrochozoa</taxon>
        <taxon>Mollusca</taxon>
        <taxon>Gastropoda</taxon>
        <taxon>Heterobranchia</taxon>
        <taxon>Euthyneura</taxon>
        <taxon>Panpulmonata</taxon>
        <taxon>Hygrophila</taxon>
        <taxon>Lymnaeoidea</taxon>
        <taxon>Planorbidae</taxon>
        <taxon>Biomphalaria</taxon>
    </lineage>
</organism>
<keyword evidence="5" id="KW-1185">Reference proteome</keyword>
<sequence length="677" mass="75029">MDFKMLTRDFIHGIIFLLTANITFSLASDCAVGVEGTSIRLLCKVTSSVHRLITWQVDQGGRYVDVTTCHMNGVCTTNSQAYYSFLTGTNCTVHIKSLNRNSSSWRCVWDDVHYGPPCNITVYVPPRKPTCDAPVFTDSNTAVSITCRTEKTFPAAVCQFFQYTPSGALNNTRVLHKHGPSPSSPQDFSTECSFVSDLLPLGQPVTMTLGVGMFSQPNTPIVQARNITLDLYFPVPEMDSDCPRDYVMSGSTATCTCRLSNPGSPPGQAYWISTNDEKFVTFSKMNGSSQLDFSFNSSVLSPVYYCYAVSTLGQAPPQNTLIYEPKFAYGPSTVFLDAITSPDVQFTNTTSVLLRCNVSRDQVLPGVVFSFDSANRQFPNWPYHSDGSYYTSSLIYSPETPGSFNVTCTVRNVKFHSMATQNSTRIQAFGGYATVQLDIPGRLDVDLCTRTLMPLTCTVSVSQAYPWTTSFLIINNEEHVSRTSHEREYTHSLNYNFVPSSPGRFEFRCRVQNNYTSALLAEEIKIVTVAEGTCGINSIVFGLAIGLGCSIFLLLLVIIIFVIWRRRLKTSQKQENQAVYFTVGDSKVKCIVRTNNKTGSKTLIEEPPPDYMSYAHYDKPATYIPRVSTHRKSSTPMEYDNPGYAPGKGSSSSRRISLSRTGSMQESEANIYSTVDG</sequence>
<keyword evidence="2" id="KW-0472">Membrane</keyword>
<keyword evidence="2" id="KW-1133">Transmembrane helix</keyword>
<gene>
    <name evidence="6" type="primary">LOC106057540</name>
</gene>
<dbReference type="Proteomes" id="UP001165740">
    <property type="component" value="Chromosome 6"/>
</dbReference>